<proteinExistence type="predicted"/>
<dbReference type="SUPFAM" id="SSF47370">
    <property type="entry name" value="Bromodomain"/>
    <property type="match status" value="2"/>
</dbReference>
<dbReference type="EMBL" id="JAHRHJ020000009">
    <property type="protein sequence ID" value="KAH9300996.1"/>
    <property type="molecule type" value="Genomic_DNA"/>
</dbReference>
<evidence type="ECO:0000313" key="5">
    <source>
        <dbReference type="EMBL" id="KAH9300996.1"/>
    </source>
</evidence>
<feature type="domain" description="Bromo" evidence="4">
    <location>
        <begin position="35"/>
        <end position="107"/>
    </location>
</feature>
<dbReference type="InterPro" id="IPR001487">
    <property type="entry name" value="Bromodomain"/>
</dbReference>
<evidence type="ECO:0000256" key="1">
    <source>
        <dbReference type="ARBA" id="ARBA00023117"/>
    </source>
</evidence>
<dbReference type="SMART" id="SM00297">
    <property type="entry name" value="BROMO"/>
    <property type="match status" value="2"/>
</dbReference>
<feature type="domain" description="Bromo" evidence="4">
    <location>
        <begin position="205"/>
        <end position="277"/>
    </location>
</feature>
<keyword evidence="1 2" id="KW-0103">Bromodomain</keyword>
<gene>
    <name evidence="5" type="ORF">KI387_012579</name>
</gene>
<evidence type="ECO:0000259" key="4">
    <source>
        <dbReference type="PROSITE" id="PS50014"/>
    </source>
</evidence>
<organism evidence="5 6">
    <name type="scientific">Taxus chinensis</name>
    <name type="common">Chinese yew</name>
    <name type="synonym">Taxus wallichiana var. chinensis</name>
    <dbReference type="NCBI Taxonomy" id="29808"/>
    <lineage>
        <taxon>Eukaryota</taxon>
        <taxon>Viridiplantae</taxon>
        <taxon>Streptophyta</taxon>
        <taxon>Embryophyta</taxon>
        <taxon>Tracheophyta</taxon>
        <taxon>Spermatophyta</taxon>
        <taxon>Pinopsida</taxon>
        <taxon>Pinidae</taxon>
        <taxon>Conifers II</taxon>
        <taxon>Cupressales</taxon>
        <taxon>Taxaceae</taxon>
        <taxon>Taxus</taxon>
    </lineage>
</organism>
<evidence type="ECO:0000256" key="2">
    <source>
        <dbReference type="PROSITE-ProRule" id="PRU00035"/>
    </source>
</evidence>
<dbReference type="PRINTS" id="PR00503">
    <property type="entry name" value="BROMODOMAIN"/>
</dbReference>
<protein>
    <recommendedName>
        <fullName evidence="4">Bromo domain-containing protein</fullName>
    </recommendedName>
</protein>
<dbReference type="Gene3D" id="1.20.920.10">
    <property type="entry name" value="Bromodomain-like"/>
    <property type="match status" value="2"/>
</dbReference>
<evidence type="ECO:0000313" key="6">
    <source>
        <dbReference type="Proteomes" id="UP000824469"/>
    </source>
</evidence>
<sequence length="400" mass="45849">MNGGKMQGVFKGCHNFDRIGPAIKYKCMALLQSIINHPQAWPFMEPFDPKVWDAPKYRDVISEAMNLGRIRSKLRNNQYSHPVEFVQEIELTFENAMRYNPQTNSYHKMAKNVLQHFYSQWKPIGIEIARTINQETLSGQKALSSVKPKSLKFISAQSMASMNSTAEWKHESHTSGHGLLRDSKKGDIFNPITKDFCITLLHSLINHPQCWPFMEPLDSSKWNAPYYHTVILNPMDLGTVRSKLGDNKYSGPREFADDVELVFNNAIKYNPSGSEYHRVAENLLEHFQFQWKFIVTEIEKEVKKKDGHVVGIIMPSHRVFNADLSGSDEENAENATDLQGGRDHFNENGEDEWKNSEGEGDISPLSSSSNDDEGFEDQNHESDEFAEDEEEMDNHIYLNL</sequence>
<dbReference type="PROSITE" id="PS50014">
    <property type="entry name" value="BROMODOMAIN_2"/>
    <property type="match status" value="2"/>
</dbReference>
<accession>A0AA38CGK4</accession>
<dbReference type="AlphaFoldDB" id="A0AA38CGK4"/>
<feature type="compositionally biased region" description="Basic and acidic residues" evidence="3">
    <location>
        <begin position="340"/>
        <end position="357"/>
    </location>
</feature>
<name>A0AA38CGK4_TAXCH</name>
<reference evidence="5 6" key="1">
    <citation type="journal article" date="2021" name="Nat. Plants">
        <title>The Taxus genome provides insights into paclitaxel biosynthesis.</title>
        <authorList>
            <person name="Xiong X."/>
            <person name="Gou J."/>
            <person name="Liao Q."/>
            <person name="Li Y."/>
            <person name="Zhou Q."/>
            <person name="Bi G."/>
            <person name="Li C."/>
            <person name="Du R."/>
            <person name="Wang X."/>
            <person name="Sun T."/>
            <person name="Guo L."/>
            <person name="Liang H."/>
            <person name="Lu P."/>
            <person name="Wu Y."/>
            <person name="Zhang Z."/>
            <person name="Ro D.K."/>
            <person name="Shang Y."/>
            <person name="Huang S."/>
            <person name="Yan J."/>
        </authorList>
    </citation>
    <scope>NUCLEOTIDE SEQUENCE [LARGE SCALE GENOMIC DNA]</scope>
    <source>
        <strain evidence="5">Ta-2019</strain>
    </source>
</reference>
<dbReference type="Proteomes" id="UP000824469">
    <property type="component" value="Unassembled WGS sequence"/>
</dbReference>
<feature type="region of interest" description="Disordered" evidence="3">
    <location>
        <begin position="327"/>
        <end position="400"/>
    </location>
</feature>
<dbReference type="PANTHER" id="PTHR45926">
    <property type="entry name" value="OSJNBA0053K19.4 PROTEIN"/>
    <property type="match status" value="1"/>
</dbReference>
<comment type="caution">
    <text evidence="5">The sequence shown here is derived from an EMBL/GenBank/DDBJ whole genome shotgun (WGS) entry which is preliminary data.</text>
</comment>
<keyword evidence="6" id="KW-1185">Reference proteome</keyword>
<evidence type="ECO:0000256" key="3">
    <source>
        <dbReference type="SAM" id="MobiDB-lite"/>
    </source>
</evidence>
<dbReference type="Pfam" id="PF00439">
    <property type="entry name" value="Bromodomain"/>
    <property type="match status" value="2"/>
</dbReference>
<dbReference type="InterPro" id="IPR036427">
    <property type="entry name" value="Bromodomain-like_sf"/>
</dbReference>